<sequence length="56" mass="6675">MSCANNSSRISLLLNLKENRFKPICKKWRAVPTIFDLEAVAFWKKRMSVLNYWENL</sequence>
<evidence type="ECO:0000313" key="1">
    <source>
        <dbReference type="EMBL" id="MES1922967.1"/>
    </source>
</evidence>
<keyword evidence="2" id="KW-1185">Reference proteome</keyword>
<name>A0ABV2ATJ5_9EUKA</name>
<protein>
    <submittedName>
        <fullName evidence="1">Uncharacterized protein</fullName>
    </submittedName>
</protein>
<comment type="caution">
    <text evidence="1">The sequence shown here is derived from an EMBL/GenBank/DDBJ whole genome shotgun (WGS) entry which is preliminary data.</text>
</comment>
<dbReference type="Proteomes" id="UP001439008">
    <property type="component" value="Unassembled WGS sequence"/>
</dbReference>
<reference evidence="1 2" key="1">
    <citation type="journal article" date="2024" name="BMC Biol.">
        <title>Comparative genomics of Ascetosporea gives new insight into the evolutionary basis for animal parasitism in Rhizaria.</title>
        <authorList>
            <person name="Hiltunen Thoren M."/>
            <person name="Onut-Brannstrom I."/>
            <person name="Alfjorden A."/>
            <person name="Peckova H."/>
            <person name="Swords F."/>
            <person name="Hooper C."/>
            <person name="Holzer A.S."/>
            <person name="Bass D."/>
            <person name="Burki F."/>
        </authorList>
    </citation>
    <scope>NUCLEOTIDE SEQUENCE [LARGE SCALE GENOMIC DNA]</scope>
    <source>
        <strain evidence="1">20-A016</strain>
    </source>
</reference>
<evidence type="ECO:0000313" key="2">
    <source>
        <dbReference type="Proteomes" id="UP001439008"/>
    </source>
</evidence>
<accession>A0ABV2ATJ5</accession>
<gene>
    <name evidence="1" type="ORF">MHBO_004498</name>
</gene>
<proteinExistence type="predicted"/>
<dbReference type="EMBL" id="JBDODL010004184">
    <property type="protein sequence ID" value="MES1922967.1"/>
    <property type="molecule type" value="Genomic_DNA"/>
</dbReference>
<organism evidence="1 2">
    <name type="scientific">Bonamia ostreae</name>
    <dbReference type="NCBI Taxonomy" id="126728"/>
    <lineage>
        <taxon>Eukaryota</taxon>
        <taxon>Sar</taxon>
        <taxon>Rhizaria</taxon>
        <taxon>Endomyxa</taxon>
        <taxon>Ascetosporea</taxon>
        <taxon>Haplosporida</taxon>
        <taxon>Bonamia</taxon>
    </lineage>
</organism>